<dbReference type="GO" id="GO:0000976">
    <property type="term" value="F:transcription cis-regulatory region binding"/>
    <property type="evidence" value="ECO:0007669"/>
    <property type="project" value="UniProtKB-ARBA"/>
</dbReference>
<feature type="region of interest" description="Disordered" evidence="8">
    <location>
        <begin position="98"/>
        <end position="154"/>
    </location>
</feature>
<keyword evidence="5" id="KW-0804">Transcription</keyword>
<comment type="caution">
    <text evidence="12">The sequence shown here is derived from an EMBL/GenBank/DDBJ whole genome shotgun (WGS) entry which is preliminary data.</text>
</comment>
<dbReference type="GO" id="GO:0005654">
    <property type="term" value="C:nucleoplasm"/>
    <property type="evidence" value="ECO:0007669"/>
    <property type="project" value="TreeGrafter"/>
</dbReference>
<feature type="compositionally biased region" description="Polar residues" evidence="8">
    <location>
        <begin position="64"/>
        <end position="79"/>
    </location>
</feature>
<dbReference type="PROSITE" id="PS50174">
    <property type="entry name" value="G_PATCH"/>
    <property type="match status" value="1"/>
</dbReference>
<dbReference type="SMART" id="SM00648">
    <property type="entry name" value="SWAP"/>
    <property type="match status" value="1"/>
</dbReference>
<dbReference type="GO" id="GO:0046983">
    <property type="term" value="F:protein dimerization activity"/>
    <property type="evidence" value="ECO:0007669"/>
    <property type="project" value="InterPro"/>
</dbReference>
<dbReference type="InterPro" id="IPR045239">
    <property type="entry name" value="bHLH95_bHLH"/>
</dbReference>
<dbReference type="Gene3D" id="1.10.10.790">
    <property type="entry name" value="Surp module"/>
    <property type="match status" value="1"/>
</dbReference>
<gene>
    <name evidence="12" type="ORF">H0E87_017674</name>
</gene>
<proteinExistence type="predicted"/>
<feature type="domain" description="SURP motif" evidence="9">
    <location>
        <begin position="153"/>
        <end position="196"/>
    </location>
</feature>
<evidence type="ECO:0000256" key="5">
    <source>
        <dbReference type="ARBA" id="ARBA00023163"/>
    </source>
</evidence>
<dbReference type="GO" id="GO:0008380">
    <property type="term" value="P:RNA splicing"/>
    <property type="evidence" value="ECO:0007669"/>
    <property type="project" value="UniProtKB-KW"/>
</dbReference>
<dbReference type="InterPro" id="IPR011598">
    <property type="entry name" value="bHLH_dom"/>
</dbReference>
<protein>
    <submittedName>
        <fullName evidence="12">Uncharacterized protein</fullName>
    </submittedName>
</protein>
<dbReference type="SUPFAM" id="SSF109905">
    <property type="entry name" value="Surp module (SWAP domain)"/>
    <property type="match status" value="1"/>
</dbReference>
<dbReference type="InterPro" id="IPR036638">
    <property type="entry name" value="HLH_DNA-bd_sf"/>
</dbReference>
<evidence type="ECO:0000256" key="2">
    <source>
        <dbReference type="ARBA" id="ARBA00022664"/>
    </source>
</evidence>
<feature type="compositionally biased region" description="Basic and acidic residues" evidence="8">
    <location>
        <begin position="29"/>
        <end position="44"/>
    </location>
</feature>
<evidence type="ECO:0000256" key="8">
    <source>
        <dbReference type="SAM" id="MobiDB-lite"/>
    </source>
</evidence>
<dbReference type="GO" id="GO:0006397">
    <property type="term" value="P:mRNA processing"/>
    <property type="evidence" value="ECO:0007669"/>
    <property type="project" value="UniProtKB-KW"/>
</dbReference>
<evidence type="ECO:0000256" key="1">
    <source>
        <dbReference type="ARBA" id="ARBA00004123"/>
    </source>
</evidence>
<dbReference type="SUPFAM" id="SSF47459">
    <property type="entry name" value="HLH, helix-loop-helix DNA-binding domain"/>
    <property type="match status" value="1"/>
</dbReference>
<dbReference type="Pfam" id="PF00010">
    <property type="entry name" value="HLH"/>
    <property type="match status" value="1"/>
</dbReference>
<dbReference type="PANTHER" id="PTHR23340">
    <property type="entry name" value="ARGININE/SERINE RICH SPLICING FACTOR SF4/14"/>
    <property type="match status" value="1"/>
</dbReference>
<evidence type="ECO:0000259" key="10">
    <source>
        <dbReference type="PROSITE" id="PS50174"/>
    </source>
</evidence>
<feature type="compositionally biased region" description="Basic and acidic residues" evidence="8">
    <location>
        <begin position="285"/>
        <end position="305"/>
    </location>
</feature>
<dbReference type="CDD" id="cd11393">
    <property type="entry name" value="bHLH_AtbHLH_like"/>
    <property type="match status" value="1"/>
</dbReference>
<dbReference type="InterPro" id="IPR035967">
    <property type="entry name" value="SWAP/Surp_sf"/>
</dbReference>
<feature type="compositionally biased region" description="Acidic residues" evidence="8">
    <location>
        <begin position="101"/>
        <end position="110"/>
    </location>
</feature>
<dbReference type="FunFam" id="4.10.280.10:FF:000021">
    <property type="entry name" value="Transcription factor bHLH130 family"/>
    <property type="match status" value="1"/>
</dbReference>
<dbReference type="InterPro" id="IPR000467">
    <property type="entry name" value="G_patch_dom"/>
</dbReference>
<keyword evidence="4" id="KW-0238">DNA-binding</keyword>
<feature type="domain" description="G-patch" evidence="10">
    <location>
        <begin position="357"/>
        <end position="404"/>
    </location>
</feature>
<feature type="compositionally biased region" description="Basic and acidic residues" evidence="8">
    <location>
        <begin position="582"/>
        <end position="591"/>
    </location>
</feature>
<organism evidence="12 13">
    <name type="scientific">Populus deltoides</name>
    <name type="common">Eastern poplar</name>
    <name type="synonym">Eastern cottonwood</name>
    <dbReference type="NCBI Taxonomy" id="3696"/>
    <lineage>
        <taxon>Eukaryota</taxon>
        <taxon>Viridiplantae</taxon>
        <taxon>Streptophyta</taxon>
        <taxon>Embryophyta</taxon>
        <taxon>Tracheophyta</taxon>
        <taxon>Spermatophyta</taxon>
        <taxon>Magnoliopsida</taxon>
        <taxon>eudicotyledons</taxon>
        <taxon>Gunneridae</taxon>
        <taxon>Pentapetalae</taxon>
        <taxon>rosids</taxon>
        <taxon>fabids</taxon>
        <taxon>Malpighiales</taxon>
        <taxon>Salicaceae</taxon>
        <taxon>Saliceae</taxon>
        <taxon>Populus</taxon>
    </lineage>
</organism>
<dbReference type="AlphaFoldDB" id="A0A8T2Y1D0"/>
<dbReference type="PROSITE" id="PS50888">
    <property type="entry name" value="BHLH"/>
    <property type="match status" value="1"/>
</dbReference>
<dbReference type="Pfam" id="PF01805">
    <property type="entry name" value="Surp"/>
    <property type="match status" value="1"/>
</dbReference>
<dbReference type="Proteomes" id="UP000807159">
    <property type="component" value="Chromosome 9"/>
</dbReference>
<comment type="subcellular location">
    <subcellularLocation>
        <location evidence="1">Nucleus</location>
    </subcellularLocation>
</comment>
<dbReference type="Pfam" id="PF01585">
    <property type="entry name" value="G-patch"/>
    <property type="match status" value="1"/>
</dbReference>
<sequence>MDKGAPSSLFVNDGSFMEKFKQLQQGNGKEQEKDKGAAEKDSKPKTIVSGTVTPKPSFGKVTMQFKTNDASKTSQTASSGKLAFSLKQKSKLVAPAVKLGEDDEDEDEVDAVNTSGGVSAKRQKLGQLDASEQSLKRLDVAPPPPSDPTVKNVADKLASFVAKHGRQFENVTRQKNPGDTPFKFLFDENCTDFKYYQYMLAEEEKALSQNRDSHISSSGGTSTSASKSTGSSRRSQQQQSKYQIPASALYEAAEEPKGSLSTSSGRAGESSAPAGTDPIEMMEFYMKKAAQEERRRQPKLSKDEMPPPASLQASSLKGHHMGDYIPPEELEKFLATCNDVAATKAAKEAAERARIQADNVGHKLLSKMGWKEGEGLGSSRSGISNPIMAGNVKKDHLGVGAHNPGEVSPDDDIYEQYKKRMMLGYRHRPNPLIFRVGLTLKEKLIFLGFCIPYIEGQATLKFKPSLEGSSKEDMNLLYSSSFKYSDGELRKSQEFMDLNPYHYHQQQQQIQQNSGLMRYRSAPSSILESLVNGTSGHDGGGIESGDYRYLRSSSPEMDTMLARFMSSCNGSGDSSSQNLQEFGERPAIKQEGGDSEMVYQSLPGHNLVTDSSVSVGNSMDSAFNVMSSMALENSMQATKMSAANGSNLARQNSSPAGLFSDLGVDNGFVVMREGGSFRAGNGTNGEASPTNKLRRHVNFSSGQRMLPQIAEIGEECIGGRSPEGDVSEARYMSRFTSDSWDGASLSGLKRQRDNDGNMFSGLNTLDNQDGNSGNRVTGLTHHLSLPKTLSETATIEKFLDFQGNSVPCKIRAKRGFATHPRSIAERVRRTRISERMRKLQELFPNMDKQTNTADMLDLAVEHIKDLQKQVKTLTDTKAKCTCSSKQKQYSSPSA</sequence>
<feature type="region of interest" description="Disordered" evidence="8">
    <location>
        <begin position="572"/>
        <end position="591"/>
    </location>
</feature>
<dbReference type="SMART" id="SM00443">
    <property type="entry name" value="G_patch"/>
    <property type="match status" value="1"/>
</dbReference>
<evidence type="ECO:0000259" key="9">
    <source>
        <dbReference type="PROSITE" id="PS50128"/>
    </source>
</evidence>
<keyword evidence="7" id="KW-0539">Nucleus</keyword>
<dbReference type="PROSITE" id="PS50128">
    <property type="entry name" value="SURP"/>
    <property type="match status" value="1"/>
</dbReference>
<feature type="region of interest" description="Disordered" evidence="8">
    <location>
        <begin position="744"/>
        <end position="774"/>
    </location>
</feature>
<dbReference type="SMART" id="SM00353">
    <property type="entry name" value="HLH"/>
    <property type="match status" value="1"/>
</dbReference>
<feature type="domain" description="BHLH" evidence="11">
    <location>
        <begin position="816"/>
        <end position="866"/>
    </location>
</feature>
<keyword evidence="3" id="KW-0805">Transcription regulation</keyword>
<dbReference type="InterPro" id="IPR000061">
    <property type="entry name" value="Surp"/>
</dbReference>
<keyword evidence="13" id="KW-1185">Reference proteome</keyword>
<dbReference type="GO" id="GO:0003723">
    <property type="term" value="F:RNA binding"/>
    <property type="evidence" value="ECO:0007669"/>
    <property type="project" value="InterPro"/>
</dbReference>
<evidence type="ECO:0000256" key="3">
    <source>
        <dbReference type="ARBA" id="ARBA00023015"/>
    </source>
</evidence>
<evidence type="ECO:0000313" key="12">
    <source>
        <dbReference type="EMBL" id="KAH8498842.1"/>
    </source>
</evidence>
<evidence type="ECO:0000256" key="4">
    <source>
        <dbReference type="ARBA" id="ARBA00023125"/>
    </source>
</evidence>
<evidence type="ECO:0000259" key="11">
    <source>
        <dbReference type="PROSITE" id="PS50888"/>
    </source>
</evidence>
<feature type="compositionally biased region" description="Polar residues" evidence="8">
    <location>
        <begin position="760"/>
        <end position="774"/>
    </location>
</feature>
<feature type="compositionally biased region" description="Low complexity" evidence="8">
    <location>
        <begin position="216"/>
        <end position="241"/>
    </location>
</feature>
<feature type="region of interest" description="Disordered" evidence="8">
    <location>
        <begin position="21"/>
        <end position="81"/>
    </location>
</feature>
<evidence type="ECO:0000313" key="13">
    <source>
        <dbReference type="Proteomes" id="UP000807159"/>
    </source>
</evidence>
<dbReference type="Gene3D" id="4.10.280.10">
    <property type="entry name" value="Helix-loop-helix DNA-binding domain"/>
    <property type="match status" value="1"/>
</dbReference>
<feature type="region of interest" description="Disordered" evidence="8">
    <location>
        <begin position="209"/>
        <end position="318"/>
    </location>
</feature>
<name>A0A8T2Y1D0_POPDE</name>
<dbReference type="GO" id="GO:0006355">
    <property type="term" value="P:regulation of DNA-templated transcription"/>
    <property type="evidence" value="ECO:0007669"/>
    <property type="project" value="UniProtKB-ARBA"/>
</dbReference>
<dbReference type="EMBL" id="JACEGQ020000009">
    <property type="protein sequence ID" value="KAH8498842.1"/>
    <property type="molecule type" value="Genomic_DNA"/>
</dbReference>
<accession>A0A8T2Y1D0</accession>
<evidence type="ECO:0000256" key="7">
    <source>
        <dbReference type="ARBA" id="ARBA00023242"/>
    </source>
</evidence>
<dbReference type="EMBL" id="JACEGQ020000009">
    <property type="protein sequence ID" value="KAH8498843.1"/>
    <property type="molecule type" value="Genomic_DNA"/>
</dbReference>
<evidence type="ECO:0000256" key="6">
    <source>
        <dbReference type="ARBA" id="ARBA00023187"/>
    </source>
</evidence>
<dbReference type="InterPro" id="IPR040169">
    <property type="entry name" value="SUGP1/2"/>
</dbReference>
<dbReference type="PANTHER" id="PTHR23340:SF0">
    <property type="entry name" value="SURP AND G-PATCH DOMAIN-CONTAINING PROTEIN 1 ISOFORM X1"/>
    <property type="match status" value="1"/>
</dbReference>
<keyword evidence="2" id="KW-0507">mRNA processing</keyword>
<keyword evidence="6" id="KW-0508">mRNA splicing</keyword>
<reference evidence="12" key="1">
    <citation type="journal article" date="2021" name="J. Hered.">
        <title>Genome Assembly of Salicaceae Populus deltoides (Eastern Cottonwood) I-69 Based on Nanopore Sequencing and Hi-C Technologies.</title>
        <authorList>
            <person name="Bai S."/>
            <person name="Wu H."/>
            <person name="Zhang J."/>
            <person name="Pan Z."/>
            <person name="Zhao W."/>
            <person name="Li Z."/>
            <person name="Tong C."/>
        </authorList>
    </citation>
    <scope>NUCLEOTIDE SEQUENCE</scope>
    <source>
        <tissue evidence="12">Leaf</tissue>
    </source>
</reference>